<dbReference type="GO" id="GO:0005886">
    <property type="term" value="C:plasma membrane"/>
    <property type="evidence" value="ECO:0007669"/>
    <property type="project" value="UniProtKB-SubCell"/>
</dbReference>
<sequence>MTWLVIILCFRGYFAVQMANISVQDQSLMDYELLRLLLKLRQEEFYDTLLVYGEDCEFHSLTRNLDVAVVLLSDTMNFDWIFSSLTLILSCGLGIEKGGSNSTTFKLQRNRRLVVLKGDVQPSNICDIYTQKDQYNIAFVKENFGESNVIYSCRYFQEPNIEEVHLSEARPIFIEQFRNMKGKAIRIVPDLLPPRSMQYQDANETKMIGYVANLINNFAQKLNATLQLHILNPSTSITEISRMARDDELDMGVFLEASLFSTNLDTASYPYLLTSYCLMVQVPEKVPYNWVYAIIVDPLVLGIIFVMFCLLSLLLIYSQKMSWQKLSLSNILLNDKSLRGLLGQSFPFPLNASKKLRLIFTILCFASIMLNTMYDAYLQSYFTDPPSEPYIRSFKDIGKLRHKTVITATEANVLTSTNNTKFLEIPKKHLRIYESARELLALRDTFNLSYNYLVTEDRWSSYAEQHKLFKEPMFYYSNDLCFSRMIFFSIPLRRQLPYRHLFNEHMMRQQEFGLVKYWKGHSFFDMVRLGLTTLEDLSQPKPYSPSLVMEDISWIVKLYLIATLLCVFCFMSELGWEKWKRWRELRN</sequence>
<evidence type="ECO:0000256" key="2">
    <source>
        <dbReference type="ARBA" id="ARBA00022475"/>
    </source>
</evidence>
<dbReference type="PANTHER" id="PTHR42643">
    <property type="entry name" value="IONOTROPIC RECEPTOR 20A-RELATED"/>
    <property type="match status" value="1"/>
</dbReference>
<dbReference type="AlphaFoldDB" id="B4P7D0"/>
<organism evidence="10 11">
    <name type="scientific">Drosophila yakuba</name>
    <name type="common">Fruit fly</name>
    <dbReference type="NCBI Taxonomy" id="7245"/>
    <lineage>
        <taxon>Eukaryota</taxon>
        <taxon>Metazoa</taxon>
        <taxon>Ecdysozoa</taxon>
        <taxon>Arthropoda</taxon>
        <taxon>Hexapoda</taxon>
        <taxon>Insecta</taxon>
        <taxon>Pterygota</taxon>
        <taxon>Neoptera</taxon>
        <taxon>Endopterygota</taxon>
        <taxon>Diptera</taxon>
        <taxon>Brachycera</taxon>
        <taxon>Muscomorpha</taxon>
        <taxon>Ephydroidea</taxon>
        <taxon>Drosophilidae</taxon>
        <taxon>Drosophila</taxon>
        <taxon>Sophophora</taxon>
    </lineage>
</organism>
<evidence type="ECO:0000313" key="11">
    <source>
        <dbReference type="Proteomes" id="UP000002282"/>
    </source>
</evidence>
<feature type="transmembrane region" description="Helical" evidence="8">
    <location>
        <begin position="356"/>
        <end position="374"/>
    </location>
</feature>
<evidence type="ECO:0000256" key="5">
    <source>
        <dbReference type="ARBA" id="ARBA00023136"/>
    </source>
</evidence>
<keyword evidence="4 8" id="KW-1133">Transmembrane helix</keyword>
<feature type="transmembrane region" description="Helical" evidence="8">
    <location>
        <begin position="290"/>
        <end position="317"/>
    </location>
</feature>
<gene>
    <name evidence="10" type="primary">Dyak\GE11708</name>
    <name evidence="10" type="synonym">dyak_GLEANR_12018</name>
    <name evidence="10" type="synonym">GE11708</name>
    <name evidence="10" type="ORF">Dyak_GE11708</name>
</gene>
<evidence type="ECO:0000256" key="4">
    <source>
        <dbReference type="ARBA" id="ARBA00022989"/>
    </source>
</evidence>
<keyword evidence="2" id="KW-1003">Cell membrane</keyword>
<dbReference type="PANTHER" id="PTHR42643:SF41">
    <property type="entry name" value="IONOTROPIC RECEPTOR 20A-RELATED"/>
    <property type="match status" value="1"/>
</dbReference>
<accession>B4P7D0</accession>
<keyword evidence="7" id="KW-0325">Glycoprotein</keyword>
<dbReference type="SUPFAM" id="SSF53850">
    <property type="entry name" value="Periplasmic binding protein-like II"/>
    <property type="match status" value="1"/>
</dbReference>
<feature type="chain" id="PRO_5012632817" description="Ionotropic glutamate receptor C-terminal domain-containing protein" evidence="9">
    <location>
        <begin position="16"/>
        <end position="587"/>
    </location>
</feature>
<protein>
    <recommendedName>
        <fullName evidence="12">Ionotropic glutamate receptor C-terminal domain-containing protein</fullName>
    </recommendedName>
</protein>
<evidence type="ECO:0000313" key="10">
    <source>
        <dbReference type="EMBL" id="EDW92075.2"/>
    </source>
</evidence>
<evidence type="ECO:0000256" key="6">
    <source>
        <dbReference type="ARBA" id="ARBA00023170"/>
    </source>
</evidence>
<evidence type="ECO:0000256" key="1">
    <source>
        <dbReference type="ARBA" id="ARBA00004651"/>
    </source>
</evidence>
<keyword evidence="9" id="KW-0732">Signal</keyword>
<dbReference type="Proteomes" id="UP000002282">
    <property type="component" value="Chromosome 2R"/>
</dbReference>
<name>B4P7D0_DROYA</name>
<dbReference type="KEGG" id="dya:Dyak_GE11708"/>
<evidence type="ECO:0000256" key="7">
    <source>
        <dbReference type="ARBA" id="ARBA00023180"/>
    </source>
</evidence>
<comment type="subcellular location">
    <subcellularLocation>
        <location evidence="1">Cell membrane</location>
        <topology evidence="1">Multi-pass membrane protein</topology>
    </subcellularLocation>
</comment>
<evidence type="ECO:0000256" key="9">
    <source>
        <dbReference type="SAM" id="SignalP"/>
    </source>
</evidence>
<keyword evidence="11" id="KW-1185">Reference proteome</keyword>
<evidence type="ECO:0008006" key="12">
    <source>
        <dbReference type="Google" id="ProtNLM"/>
    </source>
</evidence>
<dbReference type="HOGENOM" id="CLU_021814_2_1_1"/>
<reference evidence="10 11" key="2">
    <citation type="journal article" date="2007" name="PLoS Biol.">
        <title>Principles of genome evolution in the Drosophila melanogaster species group.</title>
        <authorList>
            <person name="Ranz J.M."/>
            <person name="Maurin D."/>
            <person name="Chan Y.S."/>
            <person name="von Grotthuss M."/>
            <person name="Hillier L.W."/>
            <person name="Roote J."/>
            <person name="Ashburner M."/>
            <person name="Bergman C.M."/>
        </authorList>
    </citation>
    <scope>NUCLEOTIDE SEQUENCE [LARGE SCALE GENOMIC DNA]</scope>
    <source>
        <strain evidence="11">Tai18E2 / Tucson 14021-0261.01</strain>
    </source>
</reference>
<keyword evidence="3 8" id="KW-0812">Transmembrane</keyword>
<evidence type="ECO:0000256" key="3">
    <source>
        <dbReference type="ARBA" id="ARBA00022692"/>
    </source>
</evidence>
<dbReference type="EMBL" id="CM000158">
    <property type="protein sequence ID" value="EDW92075.2"/>
    <property type="molecule type" value="Genomic_DNA"/>
</dbReference>
<dbReference type="eggNOG" id="ENOG502T9I5">
    <property type="taxonomic scope" value="Eukaryota"/>
</dbReference>
<feature type="transmembrane region" description="Helical" evidence="8">
    <location>
        <begin position="554"/>
        <end position="576"/>
    </location>
</feature>
<dbReference type="InterPro" id="IPR052192">
    <property type="entry name" value="Insect_Ionotropic_Sensory_Rcpt"/>
</dbReference>
<keyword evidence="6" id="KW-0675">Receptor</keyword>
<feature type="signal peptide" evidence="9">
    <location>
        <begin position="1"/>
        <end position="15"/>
    </location>
</feature>
<reference evidence="10 11" key="1">
    <citation type="journal article" date="2007" name="Nature">
        <title>Evolution of genes and genomes on the Drosophila phylogeny.</title>
        <authorList>
            <consortium name="Drosophila 12 Genomes Consortium"/>
            <person name="Clark A.G."/>
            <person name="Eisen M.B."/>
            <person name="Smith D.R."/>
            <person name="Bergman C.M."/>
            <person name="Oliver B."/>
            <person name="Markow T.A."/>
            <person name="Kaufman T.C."/>
            <person name="Kellis M."/>
            <person name="Gelbart W."/>
            <person name="Iyer V.N."/>
            <person name="Pollard D.A."/>
            <person name="Sackton T.B."/>
            <person name="Larracuente A.M."/>
            <person name="Singh N.D."/>
            <person name="Abad J.P."/>
            <person name="Abt D.N."/>
            <person name="Adryan B."/>
            <person name="Aguade M."/>
            <person name="Akashi H."/>
            <person name="Anderson W.W."/>
            <person name="Aquadro C.F."/>
            <person name="Ardell D.H."/>
            <person name="Arguello R."/>
            <person name="Artieri C.G."/>
            <person name="Barbash D.A."/>
            <person name="Barker D."/>
            <person name="Barsanti P."/>
            <person name="Batterham P."/>
            <person name="Batzoglou S."/>
            <person name="Begun D."/>
            <person name="Bhutkar A."/>
            <person name="Blanco E."/>
            <person name="Bosak S.A."/>
            <person name="Bradley R.K."/>
            <person name="Brand A.D."/>
            <person name="Brent M.R."/>
            <person name="Brooks A.N."/>
            <person name="Brown R.H."/>
            <person name="Butlin R.K."/>
            <person name="Caggese C."/>
            <person name="Calvi B.R."/>
            <person name="Bernardo de Carvalho A."/>
            <person name="Caspi A."/>
            <person name="Castrezana S."/>
            <person name="Celniker S.E."/>
            <person name="Chang J.L."/>
            <person name="Chapple C."/>
            <person name="Chatterji S."/>
            <person name="Chinwalla A."/>
            <person name="Civetta A."/>
            <person name="Clifton S.W."/>
            <person name="Comeron J.M."/>
            <person name="Costello J.C."/>
            <person name="Coyne J.A."/>
            <person name="Daub J."/>
            <person name="David R.G."/>
            <person name="Delcher A.L."/>
            <person name="Delehaunty K."/>
            <person name="Do C.B."/>
            <person name="Ebling H."/>
            <person name="Edwards K."/>
            <person name="Eickbush T."/>
            <person name="Evans J.D."/>
            <person name="Filipski A."/>
            <person name="Findeiss S."/>
            <person name="Freyhult E."/>
            <person name="Fulton L."/>
            <person name="Fulton R."/>
            <person name="Garcia A.C."/>
            <person name="Gardiner A."/>
            <person name="Garfield D.A."/>
            <person name="Garvin B.E."/>
            <person name="Gibson G."/>
            <person name="Gilbert D."/>
            <person name="Gnerre S."/>
            <person name="Godfrey J."/>
            <person name="Good R."/>
            <person name="Gotea V."/>
            <person name="Gravely B."/>
            <person name="Greenberg A.J."/>
            <person name="Griffiths-Jones S."/>
            <person name="Gross S."/>
            <person name="Guigo R."/>
            <person name="Gustafson E.A."/>
            <person name="Haerty W."/>
            <person name="Hahn M.W."/>
            <person name="Halligan D.L."/>
            <person name="Halpern A.L."/>
            <person name="Halter G.M."/>
            <person name="Han M.V."/>
            <person name="Heger A."/>
            <person name="Hillier L."/>
            <person name="Hinrichs A.S."/>
            <person name="Holmes I."/>
            <person name="Hoskins R.A."/>
            <person name="Hubisz M.J."/>
            <person name="Hultmark D."/>
            <person name="Huntley M.A."/>
            <person name="Jaffe D.B."/>
            <person name="Jagadeeshan S."/>
            <person name="Jeck W.R."/>
            <person name="Johnson J."/>
            <person name="Jones C.D."/>
            <person name="Jordan W.C."/>
            <person name="Karpen G.H."/>
            <person name="Kataoka E."/>
            <person name="Keightley P.D."/>
            <person name="Kheradpour P."/>
            <person name="Kirkness E.F."/>
            <person name="Koerich L.B."/>
            <person name="Kristiansen K."/>
            <person name="Kudrna D."/>
            <person name="Kulathinal R.J."/>
            <person name="Kumar S."/>
            <person name="Kwok R."/>
            <person name="Lander E."/>
            <person name="Langley C.H."/>
            <person name="Lapoint R."/>
            <person name="Lazzaro B.P."/>
            <person name="Lee S.J."/>
            <person name="Levesque L."/>
            <person name="Li R."/>
            <person name="Lin C.F."/>
            <person name="Lin M.F."/>
            <person name="Lindblad-Toh K."/>
            <person name="Llopart A."/>
            <person name="Long M."/>
            <person name="Low L."/>
            <person name="Lozovsky E."/>
            <person name="Lu J."/>
            <person name="Luo M."/>
            <person name="Machado C.A."/>
            <person name="Makalowski W."/>
            <person name="Marzo M."/>
            <person name="Matsuda M."/>
            <person name="Matzkin L."/>
            <person name="McAllister B."/>
            <person name="McBride C.S."/>
            <person name="McKernan B."/>
            <person name="McKernan K."/>
            <person name="Mendez-Lago M."/>
            <person name="Minx P."/>
            <person name="Mollenhauer M.U."/>
            <person name="Montooth K."/>
            <person name="Mount S.M."/>
            <person name="Mu X."/>
            <person name="Myers E."/>
            <person name="Negre B."/>
            <person name="Newfeld S."/>
            <person name="Nielsen R."/>
            <person name="Noor M.A."/>
            <person name="O'Grady P."/>
            <person name="Pachter L."/>
            <person name="Papaceit M."/>
            <person name="Parisi M.J."/>
            <person name="Parisi M."/>
            <person name="Parts L."/>
            <person name="Pedersen J.S."/>
            <person name="Pesole G."/>
            <person name="Phillippy A.M."/>
            <person name="Ponting C.P."/>
            <person name="Pop M."/>
            <person name="Porcelli D."/>
            <person name="Powell J.R."/>
            <person name="Prohaska S."/>
            <person name="Pruitt K."/>
            <person name="Puig M."/>
            <person name="Quesneville H."/>
            <person name="Ram K.R."/>
            <person name="Rand D."/>
            <person name="Rasmussen M.D."/>
            <person name="Reed L.K."/>
            <person name="Reenan R."/>
            <person name="Reily A."/>
            <person name="Remington K.A."/>
            <person name="Rieger T.T."/>
            <person name="Ritchie M.G."/>
            <person name="Robin C."/>
            <person name="Rogers Y.H."/>
            <person name="Rohde C."/>
            <person name="Rozas J."/>
            <person name="Rubenfield M.J."/>
            <person name="Ruiz A."/>
            <person name="Russo S."/>
            <person name="Salzberg S.L."/>
            <person name="Sanchez-Gracia A."/>
            <person name="Saranga D.J."/>
            <person name="Sato H."/>
            <person name="Schaeffer S.W."/>
            <person name="Schatz M.C."/>
            <person name="Schlenke T."/>
            <person name="Schwartz R."/>
            <person name="Segarra C."/>
            <person name="Singh R.S."/>
            <person name="Sirot L."/>
            <person name="Sirota M."/>
            <person name="Sisneros N.B."/>
            <person name="Smith C.D."/>
            <person name="Smith T.F."/>
            <person name="Spieth J."/>
            <person name="Stage D.E."/>
            <person name="Stark A."/>
            <person name="Stephan W."/>
            <person name="Strausberg R.L."/>
            <person name="Strempel S."/>
            <person name="Sturgill D."/>
            <person name="Sutton G."/>
            <person name="Sutton G.G."/>
            <person name="Tao W."/>
            <person name="Teichmann S."/>
            <person name="Tobari Y.N."/>
            <person name="Tomimura Y."/>
            <person name="Tsolas J.M."/>
            <person name="Valente V.L."/>
            <person name="Venter E."/>
            <person name="Venter J.C."/>
            <person name="Vicario S."/>
            <person name="Vieira F.G."/>
            <person name="Vilella A.J."/>
            <person name="Villasante A."/>
            <person name="Walenz B."/>
            <person name="Wang J."/>
            <person name="Wasserman M."/>
            <person name="Watts T."/>
            <person name="Wilson D."/>
            <person name="Wilson R.K."/>
            <person name="Wing R.A."/>
            <person name="Wolfner M.F."/>
            <person name="Wong A."/>
            <person name="Wong G.K."/>
            <person name="Wu C.I."/>
            <person name="Wu G."/>
            <person name="Yamamoto D."/>
            <person name="Yang H.P."/>
            <person name="Yang S.P."/>
            <person name="Yorke J.A."/>
            <person name="Yoshida K."/>
            <person name="Zdobnov E."/>
            <person name="Zhang P."/>
            <person name="Zhang Y."/>
            <person name="Zimin A.V."/>
            <person name="Baldwin J."/>
            <person name="Abdouelleil A."/>
            <person name="Abdulkadir J."/>
            <person name="Abebe A."/>
            <person name="Abera B."/>
            <person name="Abreu J."/>
            <person name="Acer S.C."/>
            <person name="Aftuck L."/>
            <person name="Alexander A."/>
            <person name="An P."/>
            <person name="Anderson E."/>
            <person name="Anderson S."/>
            <person name="Arachi H."/>
            <person name="Azer M."/>
            <person name="Bachantsang P."/>
            <person name="Barry A."/>
            <person name="Bayul T."/>
            <person name="Berlin A."/>
            <person name="Bessette D."/>
            <person name="Bloom T."/>
            <person name="Blye J."/>
            <person name="Boguslavskiy L."/>
            <person name="Bonnet C."/>
            <person name="Boukhgalter B."/>
            <person name="Bourzgui I."/>
            <person name="Brown A."/>
            <person name="Cahill P."/>
            <person name="Channer S."/>
            <person name="Cheshatsang Y."/>
            <person name="Chuda L."/>
            <person name="Citroen M."/>
            <person name="Collymore A."/>
            <person name="Cooke P."/>
            <person name="Costello M."/>
            <person name="D'Aco K."/>
            <person name="Daza R."/>
            <person name="De Haan G."/>
            <person name="DeGray S."/>
            <person name="DeMaso C."/>
            <person name="Dhargay N."/>
            <person name="Dooley K."/>
            <person name="Dooley E."/>
            <person name="Doricent M."/>
            <person name="Dorje P."/>
            <person name="Dorjee K."/>
            <person name="Dupes A."/>
            <person name="Elong R."/>
            <person name="Falk J."/>
            <person name="Farina A."/>
            <person name="Faro S."/>
            <person name="Ferguson D."/>
            <person name="Fisher S."/>
            <person name="Foley C.D."/>
            <person name="Franke A."/>
            <person name="Friedrich D."/>
            <person name="Gadbois L."/>
            <person name="Gearin G."/>
            <person name="Gearin C.R."/>
            <person name="Giannoukos G."/>
            <person name="Goode T."/>
            <person name="Graham J."/>
            <person name="Grandbois E."/>
            <person name="Grewal S."/>
            <person name="Gyaltsen K."/>
            <person name="Hafez N."/>
            <person name="Hagos B."/>
            <person name="Hall J."/>
            <person name="Henson C."/>
            <person name="Hollinger A."/>
            <person name="Honan T."/>
            <person name="Huard M.D."/>
            <person name="Hughes L."/>
            <person name="Hurhula B."/>
            <person name="Husby M.E."/>
            <person name="Kamat A."/>
            <person name="Kanga B."/>
            <person name="Kashin S."/>
            <person name="Khazanovich D."/>
            <person name="Kisner P."/>
            <person name="Lance K."/>
            <person name="Lara M."/>
            <person name="Lee W."/>
            <person name="Lennon N."/>
            <person name="Letendre F."/>
            <person name="LeVine R."/>
            <person name="Lipovsky A."/>
            <person name="Liu X."/>
            <person name="Liu J."/>
            <person name="Liu S."/>
            <person name="Lokyitsang T."/>
            <person name="Lokyitsang Y."/>
            <person name="Lubonja R."/>
            <person name="Lui A."/>
            <person name="MacDonald P."/>
            <person name="Magnisalis V."/>
            <person name="Maru K."/>
            <person name="Matthews C."/>
            <person name="McCusker W."/>
            <person name="McDonough S."/>
            <person name="Mehta T."/>
            <person name="Meldrim J."/>
            <person name="Meneus L."/>
            <person name="Mihai O."/>
            <person name="Mihalev A."/>
            <person name="Mihova T."/>
            <person name="Mittelman R."/>
            <person name="Mlenga V."/>
            <person name="Montmayeur A."/>
            <person name="Mulrain L."/>
            <person name="Navidi A."/>
            <person name="Naylor J."/>
            <person name="Negash T."/>
            <person name="Nguyen T."/>
            <person name="Nguyen N."/>
            <person name="Nicol R."/>
            <person name="Norbu C."/>
            <person name="Norbu N."/>
            <person name="Novod N."/>
            <person name="O'Neill B."/>
            <person name="Osman S."/>
            <person name="Markiewicz E."/>
            <person name="Oyono O.L."/>
            <person name="Patti C."/>
            <person name="Phunkhang P."/>
            <person name="Pierre F."/>
            <person name="Priest M."/>
            <person name="Raghuraman S."/>
            <person name="Rege F."/>
            <person name="Reyes R."/>
            <person name="Rise C."/>
            <person name="Rogov P."/>
            <person name="Ross K."/>
            <person name="Ryan E."/>
            <person name="Settipalli S."/>
            <person name="Shea T."/>
            <person name="Sherpa N."/>
            <person name="Shi L."/>
            <person name="Shih D."/>
            <person name="Sparrow T."/>
            <person name="Spaulding J."/>
            <person name="Stalker J."/>
            <person name="Stange-Thomann N."/>
            <person name="Stavropoulos S."/>
            <person name="Stone C."/>
            <person name="Strader C."/>
            <person name="Tesfaye S."/>
            <person name="Thomson T."/>
            <person name="Thoulutsang Y."/>
            <person name="Thoulutsang D."/>
            <person name="Topham K."/>
            <person name="Topping I."/>
            <person name="Tsamla T."/>
            <person name="Vassiliev H."/>
            <person name="Vo A."/>
            <person name="Wangchuk T."/>
            <person name="Wangdi T."/>
            <person name="Weiand M."/>
            <person name="Wilkinson J."/>
            <person name="Wilson A."/>
            <person name="Yadav S."/>
            <person name="Young G."/>
            <person name="Yu Q."/>
            <person name="Zembek L."/>
            <person name="Zhong D."/>
            <person name="Zimmer A."/>
            <person name="Zwirko Z."/>
            <person name="Jaffe D.B."/>
            <person name="Alvarez P."/>
            <person name="Brockman W."/>
            <person name="Butler J."/>
            <person name="Chin C."/>
            <person name="Gnerre S."/>
            <person name="Grabherr M."/>
            <person name="Kleber M."/>
            <person name="Mauceli E."/>
            <person name="MacCallum I."/>
        </authorList>
    </citation>
    <scope>NUCLEOTIDE SEQUENCE [LARGE SCALE GENOMIC DNA]</scope>
    <source>
        <strain evidence="11">Tai18E2 / Tucson 14021-0261.01</strain>
    </source>
</reference>
<dbReference type="OrthoDB" id="7852744at2759"/>
<evidence type="ECO:0000256" key="8">
    <source>
        <dbReference type="SAM" id="Phobius"/>
    </source>
</evidence>
<keyword evidence="5 8" id="KW-0472">Membrane</keyword>
<proteinExistence type="predicted"/>